<evidence type="ECO:0000313" key="5">
    <source>
        <dbReference type="RefSeq" id="XP_022143648.1"/>
    </source>
</evidence>
<protein>
    <submittedName>
        <fullName evidence="5">Uncharacterized protein LOC111013509</fullName>
    </submittedName>
</protein>
<feature type="compositionally biased region" description="Basic residues" evidence="2">
    <location>
        <begin position="155"/>
        <end position="164"/>
    </location>
</feature>
<evidence type="ECO:0000256" key="1">
    <source>
        <dbReference type="PROSITE-ProRule" id="PRU00047"/>
    </source>
</evidence>
<dbReference type="AlphaFoldDB" id="A0A6J1CR79"/>
<keyword evidence="4" id="KW-1185">Reference proteome</keyword>
<evidence type="ECO:0000259" key="3">
    <source>
        <dbReference type="PROSITE" id="PS50158"/>
    </source>
</evidence>
<evidence type="ECO:0000256" key="2">
    <source>
        <dbReference type="SAM" id="MobiDB-lite"/>
    </source>
</evidence>
<sequence>MLEEEPISGLGKEYTTAENVRKILRSLPKSWEPKVTAIQEAKDLSKLPLEELIGSLMTHEIVMKGNMEEDVKKKKSLALKSTSFQRASESEEELNEEELAYLSKKFKKHFKKRHFPKKTNSQDAKGEKNTRDIIICYECKKAGHVRSECPLLRKSSSRRNKKAMKATWDESDGGSDSESGEEVANLCFMAFGDEDDDEEVCLRSIKNKWYLDSGYSKHMTGDHTKFTHLEMKDG</sequence>
<dbReference type="Gene3D" id="4.10.60.10">
    <property type="entry name" value="Zinc finger, CCHC-type"/>
    <property type="match status" value="1"/>
</dbReference>
<dbReference type="Proteomes" id="UP000504603">
    <property type="component" value="Unplaced"/>
</dbReference>
<evidence type="ECO:0000313" key="4">
    <source>
        <dbReference type="Proteomes" id="UP000504603"/>
    </source>
</evidence>
<proteinExistence type="predicted"/>
<reference evidence="5" key="1">
    <citation type="submission" date="2025-08" db="UniProtKB">
        <authorList>
            <consortium name="RefSeq"/>
        </authorList>
    </citation>
    <scope>IDENTIFICATION</scope>
    <source>
        <strain evidence="5">OHB3-1</strain>
    </source>
</reference>
<dbReference type="GeneID" id="111013509"/>
<organism evidence="4 5">
    <name type="scientific">Momordica charantia</name>
    <name type="common">Bitter gourd</name>
    <name type="synonym">Balsam pear</name>
    <dbReference type="NCBI Taxonomy" id="3673"/>
    <lineage>
        <taxon>Eukaryota</taxon>
        <taxon>Viridiplantae</taxon>
        <taxon>Streptophyta</taxon>
        <taxon>Embryophyta</taxon>
        <taxon>Tracheophyta</taxon>
        <taxon>Spermatophyta</taxon>
        <taxon>Magnoliopsida</taxon>
        <taxon>eudicotyledons</taxon>
        <taxon>Gunneridae</taxon>
        <taxon>Pentapetalae</taxon>
        <taxon>rosids</taxon>
        <taxon>fabids</taxon>
        <taxon>Cucurbitales</taxon>
        <taxon>Cucurbitaceae</taxon>
        <taxon>Momordiceae</taxon>
        <taxon>Momordica</taxon>
    </lineage>
</organism>
<keyword evidence="1" id="KW-0479">Metal-binding</keyword>
<dbReference type="GO" id="GO:0003676">
    <property type="term" value="F:nucleic acid binding"/>
    <property type="evidence" value="ECO:0007669"/>
    <property type="project" value="InterPro"/>
</dbReference>
<dbReference type="KEGG" id="mcha:111013509"/>
<name>A0A6J1CR79_MOMCH</name>
<dbReference type="SMART" id="SM00343">
    <property type="entry name" value="ZnF_C2HC"/>
    <property type="match status" value="1"/>
</dbReference>
<gene>
    <name evidence="5" type="primary">LOC111013509</name>
</gene>
<dbReference type="Pfam" id="PF14223">
    <property type="entry name" value="Retrotran_gag_2"/>
    <property type="match status" value="1"/>
</dbReference>
<dbReference type="InterPro" id="IPR036875">
    <property type="entry name" value="Znf_CCHC_sf"/>
</dbReference>
<keyword evidence="1" id="KW-0863">Zinc-finger</keyword>
<keyword evidence="1" id="KW-0862">Zinc</keyword>
<dbReference type="GO" id="GO:0008270">
    <property type="term" value="F:zinc ion binding"/>
    <property type="evidence" value="ECO:0007669"/>
    <property type="project" value="UniProtKB-KW"/>
</dbReference>
<dbReference type="InterPro" id="IPR001878">
    <property type="entry name" value="Znf_CCHC"/>
</dbReference>
<dbReference type="RefSeq" id="XP_022143648.1">
    <property type="nucleotide sequence ID" value="XM_022287956.1"/>
</dbReference>
<dbReference type="PROSITE" id="PS50158">
    <property type="entry name" value="ZF_CCHC"/>
    <property type="match status" value="1"/>
</dbReference>
<dbReference type="OrthoDB" id="1000712at2759"/>
<dbReference type="Pfam" id="PF00098">
    <property type="entry name" value="zf-CCHC"/>
    <property type="match status" value="1"/>
</dbReference>
<feature type="domain" description="CCHC-type" evidence="3">
    <location>
        <begin position="136"/>
        <end position="150"/>
    </location>
</feature>
<dbReference type="SUPFAM" id="SSF57756">
    <property type="entry name" value="Retrovirus zinc finger-like domains"/>
    <property type="match status" value="1"/>
</dbReference>
<feature type="compositionally biased region" description="Acidic residues" evidence="2">
    <location>
        <begin position="169"/>
        <end position="180"/>
    </location>
</feature>
<accession>A0A6J1CR79</accession>
<feature type="region of interest" description="Disordered" evidence="2">
    <location>
        <begin position="154"/>
        <end position="180"/>
    </location>
</feature>